<reference evidence="2 3" key="1">
    <citation type="submission" date="2021-06" db="EMBL/GenBank/DDBJ databases">
        <title>Bradyrhizobium sp. S2-11-4 Genome sequencing.</title>
        <authorList>
            <person name="Jin L."/>
        </authorList>
    </citation>
    <scope>NUCLEOTIDE SEQUENCE [LARGE SCALE GENOMIC DNA]</scope>
    <source>
        <strain evidence="2 3">S2-11-4</strain>
    </source>
</reference>
<gene>
    <name evidence="2" type="ORF">KMZ93_04690</name>
</gene>
<dbReference type="EMBL" id="CP076136">
    <property type="protein sequence ID" value="QWG25841.1"/>
    <property type="molecule type" value="Genomic_DNA"/>
</dbReference>
<evidence type="ECO:0000313" key="2">
    <source>
        <dbReference type="EMBL" id="QWG25841.1"/>
    </source>
</evidence>
<evidence type="ECO:0000256" key="1">
    <source>
        <dbReference type="SAM" id="MobiDB-lite"/>
    </source>
</evidence>
<protein>
    <submittedName>
        <fullName evidence="2">Uncharacterized protein</fullName>
    </submittedName>
</protein>
<evidence type="ECO:0000313" key="3">
    <source>
        <dbReference type="Proteomes" id="UP000676951"/>
    </source>
</evidence>
<dbReference type="Proteomes" id="UP000676951">
    <property type="component" value="Chromosome"/>
</dbReference>
<sequence>MRERETTGDANGASVGHNGGPPLEQEHRPEWGDGGIGNYFYWKAAHRAAWHNVSPGIVMFRLRKAERLGLTYEEYTLEILERGRHLQIEDVARIAEIKAARSLKRR</sequence>
<accession>A0A975P3S8</accession>
<feature type="region of interest" description="Disordered" evidence="1">
    <location>
        <begin position="1"/>
        <end position="30"/>
    </location>
</feature>
<organism evidence="2 3">
    <name type="scientific">Bradyrhizobium sediminis</name>
    <dbReference type="NCBI Taxonomy" id="2840469"/>
    <lineage>
        <taxon>Bacteria</taxon>
        <taxon>Pseudomonadati</taxon>
        <taxon>Pseudomonadota</taxon>
        <taxon>Alphaproteobacteria</taxon>
        <taxon>Hyphomicrobiales</taxon>
        <taxon>Nitrobacteraceae</taxon>
        <taxon>Bradyrhizobium</taxon>
    </lineage>
</organism>
<keyword evidence="3" id="KW-1185">Reference proteome</keyword>
<name>A0A975P3S8_9BRAD</name>
<dbReference type="AlphaFoldDB" id="A0A975P3S8"/>
<proteinExistence type="predicted"/>